<dbReference type="AlphaFoldDB" id="A0A9P7Z5B4"/>
<organism evidence="5 6">
    <name type="scientific">Calycina marina</name>
    <dbReference type="NCBI Taxonomy" id="1763456"/>
    <lineage>
        <taxon>Eukaryota</taxon>
        <taxon>Fungi</taxon>
        <taxon>Dikarya</taxon>
        <taxon>Ascomycota</taxon>
        <taxon>Pezizomycotina</taxon>
        <taxon>Leotiomycetes</taxon>
        <taxon>Helotiales</taxon>
        <taxon>Pezizellaceae</taxon>
        <taxon>Calycina</taxon>
    </lineage>
</organism>
<reference evidence="5" key="1">
    <citation type="journal article" date="2021" name="IMA Fungus">
        <title>Genomic characterization of three marine fungi, including Emericellopsis atlantica sp. nov. with signatures of a generalist lifestyle and marine biomass degradation.</title>
        <authorList>
            <person name="Hagestad O.C."/>
            <person name="Hou L."/>
            <person name="Andersen J.H."/>
            <person name="Hansen E.H."/>
            <person name="Altermark B."/>
            <person name="Li C."/>
            <person name="Kuhnert E."/>
            <person name="Cox R.J."/>
            <person name="Crous P.W."/>
            <person name="Spatafora J.W."/>
            <person name="Lail K."/>
            <person name="Amirebrahimi M."/>
            <person name="Lipzen A."/>
            <person name="Pangilinan J."/>
            <person name="Andreopoulos W."/>
            <person name="Hayes R.D."/>
            <person name="Ng V."/>
            <person name="Grigoriev I.V."/>
            <person name="Jackson S.A."/>
            <person name="Sutton T.D.S."/>
            <person name="Dobson A.D.W."/>
            <person name="Rama T."/>
        </authorList>
    </citation>
    <scope>NUCLEOTIDE SEQUENCE</scope>
    <source>
        <strain evidence="5">TRa3180A</strain>
    </source>
</reference>
<name>A0A9P7Z5B4_9HELO</name>
<dbReference type="GO" id="GO:0000124">
    <property type="term" value="C:SAGA complex"/>
    <property type="evidence" value="ECO:0007669"/>
    <property type="project" value="TreeGrafter"/>
</dbReference>
<evidence type="ECO:0000313" key="6">
    <source>
        <dbReference type="Proteomes" id="UP000887226"/>
    </source>
</evidence>
<dbReference type="PANTHER" id="PTHR21277">
    <property type="entry name" value="TRANSCRIPTIONAL ADAPTER 1"/>
    <property type="match status" value="1"/>
</dbReference>
<keyword evidence="6" id="KW-1185">Reference proteome</keyword>
<proteinExistence type="predicted"/>
<dbReference type="EMBL" id="MU253862">
    <property type="protein sequence ID" value="KAG9245163.1"/>
    <property type="molecule type" value="Genomic_DNA"/>
</dbReference>
<evidence type="ECO:0000256" key="3">
    <source>
        <dbReference type="ARBA" id="ARBA00023163"/>
    </source>
</evidence>
<comment type="subcellular location">
    <subcellularLocation>
        <location evidence="1">Nucleus</location>
    </subcellularLocation>
</comment>
<dbReference type="GO" id="GO:0006357">
    <property type="term" value="P:regulation of transcription by RNA polymerase II"/>
    <property type="evidence" value="ECO:0007669"/>
    <property type="project" value="TreeGrafter"/>
</dbReference>
<dbReference type="OrthoDB" id="10264870at2759"/>
<keyword evidence="2" id="KW-0805">Transcription regulation</keyword>
<dbReference type="Proteomes" id="UP000887226">
    <property type="component" value="Unassembled WGS sequence"/>
</dbReference>
<evidence type="ECO:0000256" key="1">
    <source>
        <dbReference type="ARBA" id="ARBA00004123"/>
    </source>
</evidence>
<sequence length="454" mass="50089">MPDIDPAALSRPLMSNAPILPPKSTNAPASGVPKVSKSVVIPTRLDLESIYTALKLKIGEHWGTYKECLSLFLMGEMNQVELSSRIDPFMITPTGETERLHNQLITAIYANVTREMPDQGVASWVSAHDKPTTGAGTKPVTGDAAEQRLKTEIMQLPARDRKRLKGLTQGDFDPHIAMTDFFSEIRRPKMSRLQDADPVAMSAGGLNQTRNWDLEIRKRYTQPLATESGEFPDTSIIDSRMLPICYERGLVKGHVTDAAHFMSVATETFIKEVLSSIFSKTRSNGPGFAGSAGTGGGASWIQTHKYKTQLAREEEAHLRGEVQRDKNGLLPIESKAASERGSLGMADVRLALEMHDCNLGQMPIVVQQIMYGYREGELEAWDDYSWLENHDPGKAYAELMDEDTVMSGIHGINGTNGINDHHEEDINEWGWEGAQYEDQSGLDSLLDSCLAIGS</sequence>
<keyword evidence="3" id="KW-0804">Transcription</keyword>
<gene>
    <name evidence="5" type="ORF">BJ878DRAFT_419796</name>
</gene>
<dbReference type="Pfam" id="PF12767">
    <property type="entry name" value="SAGA-Tad1"/>
    <property type="match status" value="1"/>
</dbReference>
<dbReference type="InterPro" id="IPR024738">
    <property type="entry name" value="Hfi1/Tada1"/>
</dbReference>
<dbReference type="GO" id="GO:0005634">
    <property type="term" value="C:nucleus"/>
    <property type="evidence" value="ECO:0007669"/>
    <property type="project" value="UniProtKB-SubCell"/>
</dbReference>
<accession>A0A9P7Z5B4</accession>
<dbReference type="PANTHER" id="PTHR21277:SF5">
    <property type="entry name" value="TRANSCRIPTIONAL ADAPTER 1"/>
    <property type="match status" value="1"/>
</dbReference>
<evidence type="ECO:0000256" key="2">
    <source>
        <dbReference type="ARBA" id="ARBA00023015"/>
    </source>
</evidence>
<keyword evidence="4" id="KW-0539">Nucleus</keyword>
<comment type="caution">
    <text evidence="5">The sequence shown here is derived from an EMBL/GenBank/DDBJ whole genome shotgun (WGS) entry which is preliminary data.</text>
</comment>
<evidence type="ECO:0000256" key="4">
    <source>
        <dbReference type="ARBA" id="ARBA00023242"/>
    </source>
</evidence>
<evidence type="ECO:0000313" key="5">
    <source>
        <dbReference type="EMBL" id="KAG9245163.1"/>
    </source>
</evidence>
<protein>
    <submittedName>
        <fullName evidence="5">Transcriptional regulator of RNA polII, SAGA, subunit-domain-containing protein</fullName>
    </submittedName>
</protein>
<dbReference type="GO" id="GO:0003713">
    <property type="term" value="F:transcription coactivator activity"/>
    <property type="evidence" value="ECO:0007669"/>
    <property type="project" value="TreeGrafter"/>
</dbReference>